<gene>
    <name evidence="2" type="ORF">NX779_03720</name>
</gene>
<keyword evidence="1" id="KW-0812">Transmembrane</keyword>
<reference evidence="2" key="1">
    <citation type="submission" date="2022-08" db="EMBL/GenBank/DDBJ databases">
        <title>Complete genome sequence of Mycoplasma cottewii type strain VIS.</title>
        <authorList>
            <person name="Spergser J."/>
        </authorList>
    </citation>
    <scope>NUCLEOTIDE SEQUENCE</scope>
    <source>
        <strain evidence="2">VIS</strain>
    </source>
</reference>
<dbReference type="EMBL" id="CP103424">
    <property type="protein sequence ID" value="UWD34888.1"/>
    <property type="molecule type" value="Genomic_DNA"/>
</dbReference>
<accession>A0ABY5TW28</accession>
<feature type="transmembrane region" description="Helical" evidence="1">
    <location>
        <begin position="121"/>
        <end position="141"/>
    </location>
</feature>
<evidence type="ECO:0000256" key="1">
    <source>
        <dbReference type="SAM" id="Phobius"/>
    </source>
</evidence>
<evidence type="ECO:0000313" key="2">
    <source>
        <dbReference type="EMBL" id="UWD34888.1"/>
    </source>
</evidence>
<name>A0ABY5TW28_9MOLU</name>
<protein>
    <recommendedName>
        <fullName evidence="4">Transmembrane protein</fullName>
    </recommendedName>
</protein>
<evidence type="ECO:0000313" key="3">
    <source>
        <dbReference type="Proteomes" id="UP001059819"/>
    </source>
</evidence>
<sequence>MDTQQIFGNKTNINKWNAYFLLLISMIFVAILSATMLIDYNFIVVKKQNLPEEALKDPYMYFLKIWMFRYLLNVLFIIIFVVYTLFAINRLRVGYVYVGLWIIVWFGFAFGELILTKRASYLSITSIVLFVLVLISFYFIVKDISEIKKSIRYQKMKKRQYKF</sequence>
<proteinExistence type="predicted"/>
<organism evidence="2 3">
    <name type="scientific">Mycoplasma cottewii</name>
    <dbReference type="NCBI Taxonomy" id="51364"/>
    <lineage>
        <taxon>Bacteria</taxon>
        <taxon>Bacillati</taxon>
        <taxon>Mycoplasmatota</taxon>
        <taxon>Mollicutes</taxon>
        <taxon>Mycoplasmataceae</taxon>
        <taxon>Mycoplasma</taxon>
    </lineage>
</organism>
<feature type="transmembrane region" description="Helical" evidence="1">
    <location>
        <begin position="65"/>
        <end position="88"/>
    </location>
</feature>
<dbReference type="Proteomes" id="UP001059819">
    <property type="component" value="Chromosome"/>
</dbReference>
<keyword evidence="1" id="KW-0472">Membrane</keyword>
<feature type="transmembrane region" description="Helical" evidence="1">
    <location>
        <begin position="95"/>
        <end position="115"/>
    </location>
</feature>
<dbReference type="RefSeq" id="WP_259430071.1">
    <property type="nucleotide sequence ID" value="NZ_CP103424.1"/>
</dbReference>
<evidence type="ECO:0008006" key="4">
    <source>
        <dbReference type="Google" id="ProtNLM"/>
    </source>
</evidence>
<keyword evidence="1" id="KW-1133">Transmembrane helix</keyword>
<keyword evidence="3" id="KW-1185">Reference proteome</keyword>
<feature type="transmembrane region" description="Helical" evidence="1">
    <location>
        <begin position="20"/>
        <end position="45"/>
    </location>
</feature>